<dbReference type="InterPro" id="IPR018247">
    <property type="entry name" value="EF_Hand_1_Ca_BS"/>
</dbReference>
<keyword evidence="2" id="KW-1133">Transmembrane helix</keyword>
<sequence length="344" mass="37775">MAQEVKTQTTPTAERQTQAFQVSVMPKEFRGKEGLVRPYVTQQPVVITPPTPKVVPRPEPVHRVTPQQARTQKLVQPPKRKKAPVPWGLIIGGVILLAVLGVGAYWMLRDTTPAVVEPVRTPPPPAVVVPTPPVDTKPPIVTEPEPVSPTDPFAGVALPGQDTDSDGLTDIEEVVYGTEANRPDTDQDGFLDGNEVFNLYHPNGTAPQTLLDTGAVKIVQPDGYQLHALARWTQQLNTVSGLVVITAPTGESFQVLPQTVAASETLNSWYTKTVAIADQQPLGAFRTKQGFVGVWTEDHLTAYVRFSDQQILVFTYNLGNAMRIQYRQTFEMMINSLTKNEEVL</sequence>
<gene>
    <name evidence="3" type="ORF">COV06_02905</name>
</gene>
<dbReference type="EMBL" id="PCYM01000005">
    <property type="protein sequence ID" value="PIR47607.1"/>
    <property type="molecule type" value="Genomic_DNA"/>
</dbReference>
<dbReference type="PROSITE" id="PS00018">
    <property type="entry name" value="EF_HAND_1"/>
    <property type="match status" value="1"/>
</dbReference>
<feature type="transmembrane region" description="Helical" evidence="2">
    <location>
        <begin position="87"/>
        <end position="108"/>
    </location>
</feature>
<feature type="compositionally biased region" description="Pro residues" evidence="1">
    <location>
        <begin position="127"/>
        <end position="136"/>
    </location>
</feature>
<keyword evidence="2" id="KW-0472">Membrane</keyword>
<organism evidence="3 4">
    <name type="scientific">Candidatus Uhrbacteria bacterium CG10_big_fil_rev_8_21_14_0_10_50_16</name>
    <dbReference type="NCBI Taxonomy" id="1975039"/>
    <lineage>
        <taxon>Bacteria</taxon>
        <taxon>Candidatus Uhriibacteriota</taxon>
    </lineage>
</organism>
<dbReference type="Proteomes" id="UP000230084">
    <property type="component" value="Unassembled WGS sequence"/>
</dbReference>
<keyword evidence="2" id="KW-0812">Transmembrane</keyword>
<accession>A0A2H0RMD8</accession>
<protein>
    <recommendedName>
        <fullName evidence="5">EF-hand domain-containing protein</fullName>
    </recommendedName>
</protein>
<evidence type="ECO:0000313" key="4">
    <source>
        <dbReference type="Proteomes" id="UP000230084"/>
    </source>
</evidence>
<evidence type="ECO:0000256" key="2">
    <source>
        <dbReference type="SAM" id="Phobius"/>
    </source>
</evidence>
<proteinExistence type="predicted"/>
<comment type="caution">
    <text evidence="3">The sequence shown here is derived from an EMBL/GenBank/DDBJ whole genome shotgun (WGS) entry which is preliminary data.</text>
</comment>
<feature type="compositionally biased region" description="Polar residues" evidence="1">
    <location>
        <begin position="65"/>
        <end position="74"/>
    </location>
</feature>
<evidence type="ECO:0008006" key="5">
    <source>
        <dbReference type="Google" id="ProtNLM"/>
    </source>
</evidence>
<feature type="region of interest" description="Disordered" evidence="1">
    <location>
        <begin position="127"/>
        <end position="147"/>
    </location>
</feature>
<feature type="region of interest" description="Disordered" evidence="1">
    <location>
        <begin position="50"/>
        <end position="79"/>
    </location>
</feature>
<reference evidence="3 4" key="1">
    <citation type="submission" date="2017-09" db="EMBL/GenBank/DDBJ databases">
        <title>Depth-based differentiation of microbial function through sediment-hosted aquifers and enrichment of novel symbionts in the deep terrestrial subsurface.</title>
        <authorList>
            <person name="Probst A.J."/>
            <person name="Ladd B."/>
            <person name="Jarett J.K."/>
            <person name="Geller-Mcgrath D.E."/>
            <person name="Sieber C.M."/>
            <person name="Emerson J.B."/>
            <person name="Anantharaman K."/>
            <person name="Thomas B.C."/>
            <person name="Malmstrom R."/>
            <person name="Stieglmeier M."/>
            <person name="Klingl A."/>
            <person name="Woyke T."/>
            <person name="Ryan C.M."/>
            <person name="Banfield J.F."/>
        </authorList>
    </citation>
    <scope>NUCLEOTIDE SEQUENCE [LARGE SCALE GENOMIC DNA]</scope>
    <source>
        <strain evidence="3">CG10_big_fil_rev_8_21_14_0_10_50_16</strain>
    </source>
</reference>
<evidence type="ECO:0000313" key="3">
    <source>
        <dbReference type="EMBL" id="PIR47607.1"/>
    </source>
</evidence>
<name>A0A2H0RMD8_9BACT</name>
<evidence type="ECO:0000256" key="1">
    <source>
        <dbReference type="SAM" id="MobiDB-lite"/>
    </source>
</evidence>
<dbReference type="AlphaFoldDB" id="A0A2H0RMD8"/>